<evidence type="ECO:0000313" key="3">
    <source>
        <dbReference type="Proteomes" id="UP000179524"/>
    </source>
</evidence>
<dbReference type="AlphaFoldDB" id="A0A1S2LQZ6"/>
<sequence length="500" mass="58693">MTKKNKKQPSVMLTYPGVVSEITETNSFILDELMRRFQSAKRYSRERIFEGSDRKQTVEKTKPLFLNNVRYMRDAFLEAEGGISSQKELLPLYITQYNRKIEKLKQKIEQLSRSKKKNKDELILFKQQKIERLEKEVRYYQHHIDNDTVPKAVDGSKQKMRLLNKGKITKIEWRESRSNNIYSRGEASKGGNENIKLFYITENLFEIKMLNPLSDKKGDRLSFFVRFPNKFVVKIASYLATKQAYTVRILRRKGKYEVKLTLDEKLNTIPSFQKGIAGLDINPNNLSITIVYPNGNFRVSKVFWMHDLNTVSANKRDWIVQNTVIEMIQWIKTFDIDSLSIEALKFLQNNVDKSFNRISNNFSYSSITNAIISTCFKENIALIEVDPYYSSFIGKVKYQKTYGLSVHQSAAFVIARRGLGFEENVPKELLSVLFTKEVKKGQRVYKLFTHWKKAKQWHDDIIKEMKKMKIKTKNHFISDVISFVRFQIKDIDTEGIEFPF</sequence>
<feature type="coiled-coil region" evidence="1">
    <location>
        <begin position="94"/>
        <end position="136"/>
    </location>
</feature>
<organism evidence="2 3">
    <name type="scientific">Anaerobacillus alkalilacustris</name>
    <dbReference type="NCBI Taxonomy" id="393763"/>
    <lineage>
        <taxon>Bacteria</taxon>
        <taxon>Bacillati</taxon>
        <taxon>Bacillota</taxon>
        <taxon>Bacilli</taxon>
        <taxon>Bacillales</taxon>
        <taxon>Bacillaceae</taxon>
        <taxon>Anaerobacillus</taxon>
    </lineage>
</organism>
<evidence type="ECO:0000313" key="2">
    <source>
        <dbReference type="EMBL" id="OIJ14928.1"/>
    </source>
</evidence>
<dbReference type="EMBL" id="MLQR01000015">
    <property type="protein sequence ID" value="OIJ14928.1"/>
    <property type="molecule type" value="Genomic_DNA"/>
</dbReference>
<comment type="caution">
    <text evidence="2">The sequence shown here is derived from an EMBL/GenBank/DDBJ whole genome shotgun (WGS) entry which is preliminary data.</text>
</comment>
<protein>
    <recommendedName>
        <fullName evidence="4">Transposase</fullName>
    </recommendedName>
</protein>
<gene>
    <name evidence="2" type="ORF">BKP37_07015</name>
</gene>
<reference evidence="2 3" key="1">
    <citation type="submission" date="2016-10" db="EMBL/GenBank/DDBJ databases">
        <title>Draft genome sequences of four alkaliphilic bacteria belonging to the Anaerobacillus genus.</title>
        <authorList>
            <person name="Bassil N.M."/>
            <person name="Lloyd J.R."/>
        </authorList>
    </citation>
    <scope>NUCLEOTIDE SEQUENCE [LARGE SCALE GENOMIC DNA]</scope>
    <source>
        <strain evidence="2 3">DSM 18345</strain>
    </source>
</reference>
<keyword evidence="1" id="KW-0175">Coiled coil</keyword>
<dbReference type="RefSeq" id="WP_071308896.1">
    <property type="nucleotide sequence ID" value="NZ_MLQR01000015.1"/>
</dbReference>
<name>A0A1S2LQZ6_9BACI</name>
<dbReference type="OrthoDB" id="7375452at2"/>
<keyword evidence="3" id="KW-1185">Reference proteome</keyword>
<evidence type="ECO:0000256" key="1">
    <source>
        <dbReference type="SAM" id="Coils"/>
    </source>
</evidence>
<dbReference type="Proteomes" id="UP000179524">
    <property type="component" value="Unassembled WGS sequence"/>
</dbReference>
<evidence type="ECO:0008006" key="4">
    <source>
        <dbReference type="Google" id="ProtNLM"/>
    </source>
</evidence>
<accession>A0A1S2LQZ6</accession>
<proteinExistence type="predicted"/>